<dbReference type="AlphaFoldDB" id="A0A384JWA3"/>
<dbReference type="VEuPathDB" id="FungiDB:Bcin10g06160"/>
<evidence type="ECO:0000256" key="2">
    <source>
        <dbReference type="SAM" id="MobiDB-lite"/>
    </source>
</evidence>
<feature type="region of interest" description="Disordered" evidence="2">
    <location>
        <begin position="126"/>
        <end position="204"/>
    </location>
</feature>
<reference evidence="3 4" key="3">
    <citation type="journal article" date="2017" name="Mol. Plant Pathol.">
        <title>A gapless genome sequence of the fungus Botrytis cinerea.</title>
        <authorList>
            <person name="Van Kan J.A."/>
            <person name="Stassen J.H."/>
            <person name="Mosbach A."/>
            <person name="Van Der Lee T.A."/>
            <person name="Faino L."/>
            <person name="Farmer A.D."/>
            <person name="Papasotiriou D.G."/>
            <person name="Zhou S."/>
            <person name="Seidl M.F."/>
            <person name="Cottam E."/>
            <person name="Edel D."/>
            <person name="Hahn M."/>
            <person name="Schwartz D.C."/>
            <person name="Dietrich R.A."/>
            <person name="Widdison S."/>
            <person name="Scalliet G."/>
        </authorList>
    </citation>
    <scope>NUCLEOTIDE SEQUENCE [LARGE SCALE GENOMIC DNA]</scope>
    <source>
        <strain evidence="3 4">B05.10</strain>
    </source>
</reference>
<feature type="coiled-coil region" evidence="1">
    <location>
        <begin position="21"/>
        <end position="48"/>
    </location>
</feature>
<feature type="compositionally biased region" description="Polar residues" evidence="2">
    <location>
        <begin position="126"/>
        <end position="138"/>
    </location>
</feature>
<gene>
    <name evidence="3" type="ORF">BCIN_10g06160</name>
</gene>
<feature type="compositionally biased region" description="Low complexity" evidence="2">
    <location>
        <begin position="139"/>
        <end position="156"/>
    </location>
</feature>
<feature type="region of interest" description="Disordered" evidence="2">
    <location>
        <begin position="69"/>
        <end position="100"/>
    </location>
</feature>
<feature type="compositionally biased region" description="Acidic residues" evidence="2">
    <location>
        <begin position="188"/>
        <end position="199"/>
    </location>
</feature>
<evidence type="ECO:0000256" key="1">
    <source>
        <dbReference type="SAM" id="Coils"/>
    </source>
</evidence>
<dbReference type="GeneID" id="5428002"/>
<dbReference type="KEGG" id="bfu:BCIN_10g06160"/>
<evidence type="ECO:0000313" key="3">
    <source>
        <dbReference type="EMBL" id="ATZ54634.1"/>
    </source>
</evidence>
<name>A0A384JWA3_BOTFB</name>
<dbReference type="RefSeq" id="XP_001547529.1">
    <property type="nucleotide sequence ID" value="XM_001547479.2"/>
</dbReference>
<reference evidence="3 4" key="2">
    <citation type="journal article" date="2012" name="Eukaryot. Cell">
        <title>Genome update of Botrytis cinerea strains B05.10 and T4.</title>
        <authorList>
            <person name="Staats M."/>
            <person name="van Kan J.A."/>
        </authorList>
    </citation>
    <scope>NUCLEOTIDE SEQUENCE [LARGE SCALE GENOMIC DNA]</scope>
    <source>
        <strain evidence="3 4">B05.10</strain>
    </source>
</reference>
<reference evidence="3 4" key="1">
    <citation type="journal article" date="2011" name="PLoS Genet.">
        <title>Genomic analysis of the necrotrophic fungal pathogens Sclerotinia sclerotiorum and Botrytis cinerea.</title>
        <authorList>
            <person name="Amselem J."/>
            <person name="Cuomo C.A."/>
            <person name="van Kan J.A."/>
            <person name="Viaud M."/>
            <person name="Benito E.P."/>
            <person name="Couloux A."/>
            <person name="Coutinho P.M."/>
            <person name="de Vries R.P."/>
            <person name="Dyer P.S."/>
            <person name="Fillinger S."/>
            <person name="Fournier E."/>
            <person name="Gout L."/>
            <person name="Hahn M."/>
            <person name="Kohn L."/>
            <person name="Lapalu N."/>
            <person name="Plummer K.M."/>
            <person name="Pradier J.M."/>
            <person name="Quevillon E."/>
            <person name="Sharon A."/>
            <person name="Simon A."/>
            <person name="ten Have A."/>
            <person name="Tudzynski B."/>
            <person name="Tudzynski P."/>
            <person name="Wincker P."/>
            <person name="Andrew M."/>
            <person name="Anthouard V."/>
            <person name="Beever R.E."/>
            <person name="Beffa R."/>
            <person name="Benoit I."/>
            <person name="Bouzid O."/>
            <person name="Brault B."/>
            <person name="Chen Z."/>
            <person name="Choquer M."/>
            <person name="Collemare J."/>
            <person name="Cotton P."/>
            <person name="Danchin E.G."/>
            <person name="Da Silva C."/>
            <person name="Gautier A."/>
            <person name="Giraud C."/>
            <person name="Giraud T."/>
            <person name="Gonzalez C."/>
            <person name="Grossetete S."/>
            <person name="Guldener U."/>
            <person name="Henrissat B."/>
            <person name="Howlett B.J."/>
            <person name="Kodira C."/>
            <person name="Kretschmer M."/>
            <person name="Lappartient A."/>
            <person name="Leroch M."/>
            <person name="Levis C."/>
            <person name="Mauceli E."/>
            <person name="Neuveglise C."/>
            <person name="Oeser B."/>
            <person name="Pearson M."/>
            <person name="Poulain J."/>
            <person name="Poussereau N."/>
            <person name="Quesneville H."/>
            <person name="Rascle C."/>
            <person name="Schumacher J."/>
            <person name="Segurens B."/>
            <person name="Sexton A."/>
            <person name="Silva E."/>
            <person name="Sirven C."/>
            <person name="Soanes D.M."/>
            <person name="Talbot N.J."/>
            <person name="Templeton M."/>
            <person name="Yandava C."/>
            <person name="Yarden O."/>
            <person name="Zeng Q."/>
            <person name="Rollins J.A."/>
            <person name="Lebrun M.H."/>
            <person name="Dickman M."/>
        </authorList>
    </citation>
    <scope>NUCLEOTIDE SEQUENCE [LARGE SCALE GENOMIC DNA]</scope>
    <source>
        <strain evidence="3 4">B05.10</strain>
    </source>
</reference>
<proteinExistence type="predicted"/>
<keyword evidence="1" id="KW-0175">Coiled coil</keyword>
<dbReference type="Proteomes" id="UP000001798">
    <property type="component" value="Chromosome 10"/>
</dbReference>
<dbReference type="EMBL" id="CP009814">
    <property type="protein sequence ID" value="ATZ54634.1"/>
    <property type="molecule type" value="Genomic_DNA"/>
</dbReference>
<keyword evidence="4" id="KW-1185">Reference proteome</keyword>
<organism evidence="3 4">
    <name type="scientific">Botryotinia fuckeliana (strain B05.10)</name>
    <name type="common">Noble rot fungus</name>
    <name type="synonym">Botrytis cinerea</name>
    <dbReference type="NCBI Taxonomy" id="332648"/>
    <lineage>
        <taxon>Eukaryota</taxon>
        <taxon>Fungi</taxon>
        <taxon>Dikarya</taxon>
        <taxon>Ascomycota</taxon>
        <taxon>Pezizomycotina</taxon>
        <taxon>Leotiomycetes</taxon>
        <taxon>Helotiales</taxon>
        <taxon>Sclerotiniaceae</taxon>
        <taxon>Botrytis</taxon>
    </lineage>
</organism>
<protein>
    <submittedName>
        <fullName evidence="3">Uncharacterized protein</fullName>
    </submittedName>
</protein>
<sequence>MSSSNSRTLMKELMDTIQKLETAHNCEVDNLTRENENLKGEIVRLKAQIQSSTPGAAINFRHASEVSLSLSSEEATQPISSPPSSPESDKPFSFLRPSKSIDNPERFATCWSLTSTQATKISQSMKSFHTMKDSQTVNSSQTLKSSQSLQSSHGLSNRLTGPNIDLPRPVFNLKRKAITSTPERKDNVDEDDKENEEDLTSLPPVKYRRSKINWDEQARQPSWSDLELKSDE</sequence>
<evidence type="ECO:0000313" key="4">
    <source>
        <dbReference type="Proteomes" id="UP000001798"/>
    </source>
</evidence>
<accession>A0A384JWA3</accession>